<keyword evidence="2" id="KW-1185">Reference proteome</keyword>
<evidence type="ECO:0000313" key="1">
    <source>
        <dbReference type="EMBL" id="KAK1399356.1"/>
    </source>
</evidence>
<dbReference type="EMBL" id="JAUIZM010000002">
    <property type="protein sequence ID" value="KAK1399356.1"/>
    <property type="molecule type" value="Genomic_DNA"/>
</dbReference>
<protein>
    <submittedName>
        <fullName evidence="1">Uncharacterized protein</fullName>
    </submittedName>
</protein>
<comment type="caution">
    <text evidence="1">The sequence shown here is derived from an EMBL/GenBank/DDBJ whole genome shotgun (WGS) entry which is preliminary data.</text>
</comment>
<evidence type="ECO:0000313" key="2">
    <source>
        <dbReference type="Proteomes" id="UP001237642"/>
    </source>
</evidence>
<organism evidence="1 2">
    <name type="scientific">Heracleum sosnowskyi</name>
    <dbReference type="NCBI Taxonomy" id="360622"/>
    <lineage>
        <taxon>Eukaryota</taxon>
        <taxon>Viridiplantae</taxon>
        <taxon>Streptophyta</taxon>
        <taxon>Embryophyta</taxon>
        <taxon>Tracheophyta</taxon>
        <taxon>Spermatophyta</taxon>
        <taxon>Magnoliopsida</taxon>
        <taxon>eudicotyledons</taxon>
        <taxon>Gunneridae</taxon>
        <taxon>Pentapetalae</taxon>
        <taxon>asterids</taxon>
        <taxon>campanulids</taxon>
        <taxon>Apiales</taxon>
        <taxon>Apiaceae</taxon>
        <taxon>Apioideae</taxon>
        <taxon>apioid superclade</taxon>
        <taxon>Tordylieae</taxon>
        <taxon>Tordyliinae</taxon>
        <taxon>Heracleum</taxon>
    </lineage>
</organism>
<dbReference type="Proteomes" id="UP001237642">
    <property type="component" value="Unassembled WGS sequence"/>
</dbReference>
<reference evidence="1" key="2">
    <citation type="submission" date="2023-05" db="EMBL/GenBank/DDBJ databases">
        <authorList>
            <person name="Schelkunov M.I."/>
        </authorList>
    </citation>
    <scope>NUCLEOTIDE SEQUENCE</scope>
    <source>
        <strain evidence="1">Hsosn_3</strain>
        <tissue evidence="1">Leaf</tissue>
    </source>
</reference>
<name>A0AAD8JB35_9APIA</name>
<dbReference type="AlphaFoldDB" id="A0AAD8JB35"/>
<sequence>MSEESTSEEVVVPFPDIVGKRIVVFCDSGYDEQYLEFKLRKRYEETEGGKGTRKTEGGNDEFEVIYFKGGGHEEAVPWLIPCPCRGNAIHELARILYYSYGILVFEADGRVVRATSSPGFEDGAFPFYAGSIEEVRRDLMENFKWDYGDAIFRS</sequence>
<proteinExistence type="predicted"/>
<reference evidence="1" key="1">
    <citation type="submission" date="2023-02" db="EMBL/GenBank/DDBJ databases">
        <title>Genome of toxic invasive species Heracleum sosnowskyi carries increased number of genes despite the absence of recent whole-genome duplications.</title>
        <authorList>
            <person name="Schelkunov M."/>
            <person name="Shtratnikova V."/>
            <person name="Makarenko M."/>
            <person name="Klepikova A."/>
            <person name="Omelchenko D."/>
            <person name="Novikova G."/>
            <person name="Obukhova E."/>
            <person name="Bogdanov V."/>
            <person name="Penin A."/>
            <person name="Logacheva M."/>
        </authorList>
    </citation>
    <scope>NUCLEOTIDE SEQUENCE</scope>
    <source>
        <strain evidence="1">Hsosn_3</strain>
        <tissue evidence="1">Leaf</tissue>
    </source>
</reference>
<accession>A0AAD8JB35</accession>
<gene>
    <name evidence="1" type="ORF">POM88_009219</name>
</gene>